<keyword evidence="3" id="KW-0812">Transmembrane</keyword>
<dbReference type="GO" id="GO:0005737">
    <property type="term" value="C:cytoplasm"/>
    <property type="evidence" value="ECO:0007669"/>
    <property type="project" value="UniProtKB-ARBA"/>
</dbReference>
<dbReference type="AlphaFoldDB" id="A0A161XCK0"/>
<dbReference type="Gramene" id="KZM90383">
    <property type="protein sequence ID" value="KZM90383"/>
    <property type="gene ID" value="DCAR_022252"/>
</dbReference>
<evidence type="ECO:0000256" key="2">
    <source>
        <dbReference type="ARBA" id="ARBA00008707"/>
    </source>
</evidence>
<keyword evidence="5" id="KW-0472">Membrane</keyword>
<dbReference type="OMA" id="AHKYMTL"/>
<organism evidence="6 7">
    <name type="scientific">Daucus carota subsp. sativus</name>
    <name type="common">Carrot</name>
    <dbReference type="NCBI Taxonomy" id="79200"/>
    <lineage>
        <taxon>Eukaryota</taxon>
        <taxon>Viridiplantae</taxon>
        <taxon>Streptophyta</taxon>
        <taxon>Embryophyta</taxon>
        <taxon>Tracheophyta</taxon>
        <taxon>Spermatophyta</taxon>
        <taxon>Magnoliopsida</taxon>
        <taxon>eudicotyledons</taxon>
        <taxon>Gunneridae</taxon>
        <taxon>Pentapetalae</taxon>
        <taxon>asterids</taxon>
        <taxon>campanulids</taxon>
        <taxon>Apiales</taxon>
        <taxon>Apiaceae</taxon>
        <taxon>Apioideae</taxon>
        <taxon>Scandiceae</taxon>
        <taxon>Daucinae</taxon>
        <taxon>Daucus</taxon>
        <taxon>Daucus sect. Daucus</taxon>
    </lineage>
</organism>
<evidence type="ECO:0000256" key="3">
    <source>
        <dbReference type="ARBA" id="ARBA00022692"/>
    </source>
</evidence>
<gene>
    <name evidence="6" type="ORF">DCAR_0623935</name>
</gene>
<evidence type="ECO:0000313" key="6">
    <source>
        <dbReference type="EMBL" id="WOH04526.1"/>
    </source>
</evidence>
<dbReference type="EMBL" id="CP093348">
    <property type="protein sequence ID" value="WOH04526.1"/>
    <property type="molecule type" value="Genomic_DNA"/>
</dbReference>
<evidence type="ECO:0000256" key="1">
    <source>
        <dbReference type="ARBA" id="ARBA00004141"/>
    </source>
</evidence>
<dbReference type="InterPro" id="IPR007770">
    <property type="entry name" value="DMP"/>
</dbReference>
<evidence type="ECO:0000313" key="7">
    <source>
        <dbReference type="Proteomes" id="UP000077755"/>
    </source>
</evidence>
<evidence type="ECO:0000256" key="5">
    <source>
        <dbReference type="ARBA" id="ARBA00023136"/>
    </source>
</evidence>
<accession>A0A161XCK0</accession>
<dbReference type="Proteomes" id="UP000077755">
    <property type="component" value="Chromosome 6"/>
</dbReference>
<reference evidence="6" key="2">
    <citation type="submission" date="2022-03" db="EMBL/GenBank/DDBJ databases">
        <title>Draft title - Genomic analysis of global carrot germplasm unveils the trajectory of domestication and the origin of high carotenoid orange carrot.</title>
        <authorList>
            <person name="Iorizzo M."/>
            <person name="Ellison S."/>
            <person name="Senalik D."/>
            <person name="Macko-Podgorni A."/>
            <person name="Grzebelus D."/>
            <person name="Bostan H."/>
            <person name="Rolling W."/>
            <person name="Curaba J."/>
            <person name="Simon P."/>
        </authorList>
    </citation>
    <scope>NUCLEOTIDE SEQUENCE</scope>
    <source>
        <tissue evidence="6">Leaf</tissue>
    </source>
</reference>
<name>A0A161XCK0_DAUCS</name>
<sequence>MASSSTIQVCTPRHPKPLHPVHRTLATAANLANLLPTGTVLSFRALTPSFSNQGHCQLSNKYLTAILIAVCAVACFLSSFTDSFVDSEGKLYYGIATFKGLNIFNYKNNNEAENELDMQDLRQYRLCFIDFVHAFMSLMVFLVFALSDSDVQSCYFPVGGENLNALVMNLPLGTGVLASFLFMLFPTTRRGIGVADLPLFSR</sequence>
<keyword evidence="7" id="KW-1185">Reference proteome</keyword>
<evidence type="ECO:0000256" key="4">
    <source>
        <dbReference type="ARBA" id="ARBA00022989"/>
    </source>
</evidence>
<comment type="similarity">
    <text evidence="2">Belongs to the plant DMP1 protein family.</text>
</comment>
<reference evidence="6" key="1">
    <citation type="journal article" date="2016" name="Nat. Genet.">
        <title>A high-quality carrot genome assembly provides new insights into carotenoid accumulation and asterid genome evolution.</title>
        <authorList>
            <person name="Iorizzo M."/>
            <person name="Ellison S."/>
            <person name="Senalik D."/>
            <person name="Zeng P."/>
            <person name="Satapoomin P."/>
            <person name="Huang J."/>
            <person name="Bowman M."/>
            <person name="Iovene M."/>
            <person name="Sanseverino W."/>
            <person name="Cavagnaro P."/>
            <person name="Yildiz M."/>
            <person name="Macko-Podgorni A."/>
            <person name="Moranska E."/>
            <person name="Grzebelus E."/>
            <person name="Grzebelus D."/>
            <person name="Ashrafi H."/>
            <person name="Zheng Z."/>
            <person name="Cheng S."/>
            <person name="Spooner D."/>
            <person name="Van Deynze A."/>
            <person name="Simon P."/>
        </authorList>
    </citation>
    <scope>NUCLEOTIDE SEQUENCE</scope>
    <source>
        <tissue evidence="6">Leaf</tissue>
    </source>
</reference>
<dbReference type="PANTHER" id="PTHR31621">
    <property type="entry name" value="PROTEIN DMP3"/>
    <property type="match status" value="1"/>
</dbReference>
<keyword evidence="4" id="KW-1133">Transmembrane helix</keyword>
<dbReference type="GO" id="GO:0010256">
    <property type="term" value="P:endomembrane system organization"/>
    <property type="evidence" value="ECO:0007669"/>
    <property type="project" value="TreeGrafter"/>
</dbReference>
<dbReference type="Pfam" id="PF05078">
    <property type="entry name" value="DUF679"/>
    <property type="match status" value="1"/>
</dbReference>
<protein>
    <submittedName>
        <fullName evidence="6">Uncharacterized protein</fullName>
    </submittedName>
</protein>
<comment type="subcellular location">
    <subcellularLocation>
        <location evidence="1">Membrane</location>
        <topology evidence="1">Multi-pass membrane protein</topology>
    </subcellularLocation>
</comment>
<proteinExistence type="inferred from homology"/>
<dbReference type="PANTHER" id="PTHR31621:SF5">
    <property type="entry name" value="PROTEIN DMP10"/>
    <property type="match status" value="1"/>
</dbReference>
<dbReference type="GO" id="GO:0016020">
    <property type="term" value="C:membrane"/>
    <property type="evidence" value="ECO:0007669"/>
    <property type="project" value="UniProtKB-SubCell"/>
</dbReference>